<evidence type="ECO:0000313" key="1">
    <source>
        <dbReference type="EMBL" id="KAI8574056.1"/>
    </source>
</evidence>
<sequence>MEIEMGYTSLLKSPKKEEQQVPADTIRFSEIDKETDVTDELEGFWGMEEEEDLPAEGKNVCGRLNWDFMDWEGFSVGEEEESRDQKVADTGMFFQEHESRFTSAKSDQKNYGFWEDDDHDEKKVSLNLSLNYQEVLDAWSDRGPLRADEFSLSMANNGYMGEVPVMEEERRRREASVLRYKEKRQTRLFCKKIRYQVRKLNADKRPRLKGRFVKRVPEKTLKFRTVKEQS</sequence>
<organism evidence="1 2">
    <name type="scientific">Rhododendron molle</name>
    <name type="common">Chinese azalea</name>
    <name type="synonym">Azalea mollis</name>
    <dbReference type="NCBI Taxonomy" id="49168"/>
    <lineage>
        <taxon>Eukaryota</taxon>
        <taxon>Viridiplantae</taxon>
        <taxon>Streptophyta</taxon>
        <taxon>Embryophyta</taxon>
        <taxon>Tracheophyta</taxon>
        <taxon>Spermatophyta</taxon>
        <taxon>Magnoliopsida</taxon>
        <taxon>eudicotyledons</taxon>
        <taxon>Gunneridae</taxon>
        <taxon>Pentapetalae</taxon>
        <taxon>asterids</taxon>
        <taxon>Ericales</taxon>
        <taxon>Ericaceae</taxon>
        <taxon>Ericoideae</taxon>
        <taxon>Rhodoreae</taxon>
        <taxon>Rhododendron</taxon>
    </lineage>
</organism>
<dbReference type="Proteomes" id="UP001062846">
    <property type="component" value="Chromosome 1"/>
</dbReference>
<comment type="caution">
    <text evidence="1">The sequence shown here is derived from an EMBL/GenBank/DDBJ whole genome shotgun (WGS) entry which is preliminary data.</text>
</comment>
<protein>
    <submittedName>
        <fullName evidence="1">Uncharacterized protein</fullName>
    </submittedName>
</protein>
<name>A0ACC0Q9C8_RHOML</name>
<gene>
    <name evidence="1" type="ORF">RHMOL_Rhmol01G0325000</name>
</gene>
<proteinExistence type="predicted"/>
<dbReference type="EMBL" id="CM046388">
    <property type="protein sequence ID" value="KAI8574056.1"/>
    <property type="molecule type" value="Genomic_DNA"/>
</dbReference>
<reference evidence="1" key="1">
    <citation type="submission" date="2022-02" db="EMBL/GenBank/DDBJ databases">
        <title>Plant Genome Project.</title>
        <authorList>
            <person name="Zhang R.-G."/>
        </authorList>
    </citation>
    <scope>NUCLEOTIDE SEQUENCE</scope>
    <source>
        <strain evidence="1">AT1</strain>
    </source>
</reference>
<evidence type="ECO:0000313" key="2">
    <source>
        <dbReference type="Proteomes" id="UP001062846"/>
    </source>
</evidence>
<accession>A0ACC0Q9C8</accession>
<keyword evidence="2" id="KW-1185">Reference proteome</keyword>